<keyword evidence="3" id="KW-1185">Reference proteome</keyword>
<dbReference type="PANTHER" id="PTHR46411:SF3">
    <property type="entry name" value="AAA+ ATPASE DOMAIN-CONTAINING PROTEIN"/>
    <property type="match status" value="1"/>
</dbReference>
<protein>
    <recommendedName>
        <fullName evidence="1">DUF7025 domain-containing protein</fullName>
    </recommendedName>
</protein>
<evidence type="ECO:0000259" key="1">
    <source>
        <dbReference type="Pfam" id="PF22942"/>
    </source>
</evidence>
<organism evidence="2 3">
    <name type="scientific">Xylaria bambusicola</name>
    <dbReference type="NCBI Taxonomy" id="326684"/>
    <lineage>
        <taxon>Eukaryota</taxon>
        <taxon>Fungi</taxon>
        <taxon>Dikarya</taxon>
        <taxon>Ascomycota</taxon>
        <taxon>Pezizomycotina</taxon>
        <taxon>Sordariomycetes</taxon>
        <taxon>Xylariomycetidae</taxon>
        <taxon>Xylariales</taxon>
        <taxon>Xylariaceae</taxon>
        <taxon>Xylaria</taxon>
    </lineage>
</organism>
<sequence length="120" mass="14020">MLEDVFRNYPGITAGLEMLTFTAPFRAFFRKLNESRLSARNQTDQKTVDHLELLYNVILTAMKHTLQVHQDLITHQVITYDYFWALFPLGELIYAESRNHDRIFLVSKEVIQTKCGLVIS</sequence>
<evidence type="ECO:0000313" key="3">
    <source>
        <dbReference type="Proteomes" id="UP001305414"/>
    </source>
</evidence>
<dbReference type="Proteomes" id="UP001305414">
    <property type="component" value="Unassembled WGS sequence"/>
</dbReference>
<dbReference type="InterPro" id="IPR054289">
    <property type="entry name" value="DUF7025"/>
</dbReference>
<evidence type="ECO:0000313" key="2">
    <source>
        <dbReference type="EMBL" id="KAK5633418.1"/>
    </source>
</evidence>
<proteinExistence type="predicted"/>
<dbReference type="Pfam" id="PF22942">
    <property type="entry name" value="DUF7025"/>
    <property type="match status" value="1"/>
</dbReference>
<name>A0AAN7UP86_9PEZI</name>
<comment type="caution">
    <text evidence="2">The sequence shown here is derived from an EMBL/GenBank/DDBJ whole genome shotgun (WGS) entry which is preliminary data.</text>
</comment>
<dbReference type="EMBL" id="JAWHQM010000032">
    <property type="protein sequence ID" value="KAK5633418.1"/>
    <property type="molecule type" value="Genomic_DNA"/>
</dbReference>
<dbReference type="PANTHER" id="PTHR46411">
    <property type="entry name" value="FAMILY ATPASE, PUTATIVE-RELATED"/>
    <property type="match status" value="1"/>
</dbReference>
<accession>A0AAN7UP86</accession>
<feature type="domain" description="DUF7025" evidence="1">
    <location>
        <begin position="70"/>
        <end position="112"/>
    </location>
</feature>
<dbReference type="AlphaFoldDB" id="A0AAN7UP86"/>
<gene>
    <name evidence="2" type="ORF">RRF57_009132</name>
</gene>
<reference evidence="2 3" key="1">
    <citation type="submission" date="2023-10" db="EMBL/GenBank/DDBJ databases">
        <title>Draft genome sequence of Xylaria bambusicola isolate GMP-LS, the root and basal stem rot pathogen of sugarcane in Indonesia.</title>
        <authorList>
            <person name="Selvaraj P."/>
            <person name="Muralishankar V."/>
            <person name="Muruganantham S."/>
            <person name="Sp S."/>
            <person name="Haryani S."/>
            <person name="Lau K.J.X."/>
            <person name="Naqvi N.I."/>
        </authorList>
    </citation>
    <scope>NUCLEOTIDE SEQUENCE [LARGE SCALE GENOMIC DNA]</scope>
    <source>
        <strain evidence="2">GMP-LS</strain>
    </source>
</reference>